<keyword evidence="3" id="KW-1185">Reference proteome</keyword>
<comment type="caution">
    <text evidence="2">The sequence shown here is derived from an EMBL/GenBank/DDBJ whole genome shotgun (WGS) entry which is preliminary data.</text>
</comment>
<dbReference type="EMBL" id="CAKMRJ010000275">
    <property type="protein sequence ID" value="CAH1419344.1"/>
    <property type="molecule type" value="Genomic_DNA"/>
</dbReference>
<dbReference type="Proteomes" id="UP001157418">
    <property type="component" value="Unassembled WGS sequence"/>
</dbReference>
<protein>
    <submittedName>
        <fullName evidence="2">Uncharacterized protein</fullName>
    </submittedName>
</protein>
<evidence type="ECO:0000313" key="3">
    <source>
        <dbReference type="Proteomes" id="UP001157418"/>
    </source>
</evidence>
<reference evidence="2 3" key="1">
    <citation type="submission" date="2022-01" db="EMBL/GenBank/DDBJ databases">
        <authorList>
            <person name="Xiong W."/>
            <person name="Schranz E."/>
        </authorList>
    </citation>
    <scope>NUCLEOTIDE SEQUENCE [LARGE SCALE GENOMIC DNA]</scope>
</reference>
<sequence>MGPAWHLIYLPIGTGNNLRSHREPLPRSHSPTSPDSPPLDDHLSRRFYKVAPQENRRFSLSHVTSPDENHKKQRSPPQLITRSPIDHLLRSTKPQPRSVATCGKLQYIKKKRKKGLSQLLKPPFTTHCCHLQPNHHHWT</sequence>
<gene>
    <name evidence="2" type="ORF">LVIROSA_LOCUS6878</name>
</gene>
<evidence type="ECO:0000313" key="2">
    <source>
        <dbReference type="EMBL" id="CAH1419344.1"/>
    </source>
</evidence>
<evidence type="ECO:0000256" key="1">
    <source>
        <dbReference type="SAM" id="MobiDB-lite"/>
    </source>
</evidence>
<name>A0AAU9M5L2_9ASTR</name>
<dbReference type="AlphaFoldDB" id="A0AAU9M5L2"/>
<accession>A0AAU9M5L2</accession>
<feature type="region of interest" description="Disordered" evidence="1">
    <location>
        <begin position="19"/>
        <end position="100"/>
    </location>
</feature>
<organism evidence="2 3">
    <name type="scientific">Lactuca virosa</name>
    <dbReference type="NCBI Taxonomy" id="75947"/>
    <lineage>
        <taxon>Eukaryota</taxon>
        <taxon>Viridiplantae</taxon>
        <taxon>Streptophyta</taxon>
        <taxon>Embryophyta</taxon>
        <taxon>Tracheophyta</taxon>
        <taxon>Spermatophyta</taxon>
        <taxon>Magnoliopsida</taxon>
        <taxon>eudicotyledons</taxon>
        <taxon>Gunneridae</taxon>
        <taxon>Pentapetalae</taxon>
        <taxon>asterids</taxon>
        <taxon>campanulids</taxon>
        <taxon>Asterales</taxon>
        <taxon>Asteraceae</taxon>
        <taxon>Cichorioideae</taxon>
        <taxon>Cichorieae</taxon>
        <taxon>Lactucinae</taxon>
        <taxon>Lactuca</taxon>
    </lineage>
</organism>
<proteinExistence type="predicted"/>